<feature type="domain" description="FAD-binding FR-type" evidence="2">
    <location>
        <begin position="18"/>
        <end position="110"/>
    </location>
</feature>
<dbReference type="SUPFAM" id="SSF52343">
    <property type="entry name" value="Ferredoxin reductase-like, C-terminal NADP-linked domain"/>
    <property type="match status" value="1"/>
</dbReference>
<dbReference type="InterPro" id="IPR012165">
    <property type="entry name" value="Cyt_c3_hydrogenase_gsu"/>
</dbReference>
<dbReference type="PANTHER" id="PTHR43513:SF1">
    <property type="entry name" value="ANAEROBIC SULFITE REDUCTASE SUBUNIT B"/>
    <property type="match status" value="1"/>
</dbReference>
<dbReference type="OrthoDB" id="9796486at2"/>
<protein>
    <submittedName>
        <fullName evidence="3">Sulfite reductase, subunit B</fullName>
        <ecNumber evidence="3">1.8.-.-</ecNumber>
    </submittedName>
</protein>
<dbReference type="InterPro" id="IPR014260">
    <property type="entry name" value="Sulphite_reductase_B"/>
</dbReference>
<feature type="binding site" evidence="1">
    <location>
        <position position="244"/>
    </location>
    <ligand>
        <name>[2Fe-2S] cluster</name>
        <dbReference type="ChEBI" id="CHEBI:190135"/>
    </ligand>
</feature>
<feature type="binding site" evidence="1">
    <location>
        <position position="252"/>
    </location>
    <ligand>
        <name>[2Fe-2S] cluster</name>
        <dbReference type="ChEBI" id="CHEBI:190135"/>
    </ligand>
</feature>
<proteinExistence type="predicted"/>
<dbReference type="Gene3D" id="2.40.30.10">
    <property type="entry name" value="Translation factors"/>
    <property type="match status" value="1"/>
</dbReference>
<dbReference type="Pfam" id="PF10418">
    <property type="entry name" value="DHODB_Fe-S_bind"/>
    <property type="match status" value="1"/>
</dbReference>
<evidence type="ECO:0000256" key="1">
    <source>
        <dbReference type="PIRSR" id="PIRSR006816-2"/>
    </source>
</evidence>
<evidence type="ECO:0000259" key="2">
    <source>
        <dbReference type="PROSITE" id="PS51384"/>
    </source>
</evidence>
<dbReference type="InterPro" id="IPR001433">
    <property type="entry name" value="OxRdtase_FAD/NAD-bd"/>
</dbReference>
<dbReference type="Pfam" id="PF00175">
    <property type="entry name" value="NAD_binding_1"/>
    <property type="match status" value="1"/>
</dbReference>
<dbReference type="EC" id="1.8.-.-" evidence="3"/>
<accession>U2TWE4</accession>
<dbReference type="Proteomes" id="UP000016638">
    <property type="component" value="Unassembled WGS sequence"/>
</dbReference>
<dbReference type="InterPro" id="IPR001709">
    <property type="entry name" value="Flavoprot_Pyr_Nucl_cyt_Rdtase"/>
</dbReference>
<dbReference type="InterPro" id="IPR017927">
    <property type="entry name" value="FAD-bd_FR_type"/>
</dbReference>
<dbReference type="InterPro" id="IPR050353">
    <property type="entry name" value="PyrK_electron_transfer"/>
</dbReference>
<dbReference type="Gene3D" id="3.40.50.80">
    <property type="entry name" value="Nucleotide-binding domain of ferredoxin-NADP reductase (FNR) module"/>
    <property type="match status" value="1"/>
</dbReference>
<dbReference type="PRINTS" id="PR00406">
    <property type="entry name" value="CYTB5RDTASE"/>
</dbReference>
<dbReference type="GO" id="GO:0006221">
    <property type="term" value="P:pyrimidine nucleotide biosynthetic process"/>
    <property type="evidence" value="ECO:0007669"/>
    <property type="project" value="InterPro"/>
</dbReference>
<keyword evidence="4" id="KW-1185">Reference proteome</keyword>
<dbReference type="STRING" id="1125712.HMPREF1316_1120"/>
<dbReference type="PIRSF" id="PIRSF006816">
    <property type="entry name" value="Cyc3_hyd_g"/>
    <property type="match status" value="1"/>
</dbReference>
<keyword evidence="1" id="KW-0001">2Fe-2S</keyword>
<keyword evidence="1" id="KW-0479">Metal-binding</keyword>
<dbReference type="GO" id="GO:0051537">
    <property type="term" value="F:2 iron, 2 sulfur cluster binding"/>
    <property type="evidence" value="ECO:0007669"/>
    <property type="project" value="UniProtKB-KW"/>
</dbReference>
<name>U2TWE4_9ACTN</name>
<dbReference type="NCBIfam" id="TIGR02911">
    <property type="entry name" value="sulfite_red_B"/>
    <property type="match status" value="1"/>
</dbReference>
<dbReference type="PRINTS" id="PR00371">
    <property type="entry name" value="FPNCR"/>
</dbReference>
<dbReference type="PANTHER" id="PTHR43513">
    <property type="entry name" value="DIHYDROOROTATE DEHYDROGENASE B (NAD(+)), ELECTRON TRANSFER SUBUNIT"/>
    <property type="match status" value="1"/>
</dbReference>
<dbReference type="InterPro" id="IPR017938">
    <property type="entry name" value="Riboflavin_synthase-like_b-brl"/>
</dbReference>
<dbReference type="PROSITE" id="PS51384">
    <property type="entry name" value="FAD_FR"/>
    <property type="match status" value="1"/>
</dbReference>
<dbReference type="GO" id="GO:0050660">
    <property type="term" value="F:flavin adenine dinucleotide binding"/>
    <property type="evidence" value="ECO:0007669"/>
    <property type="project" value="InterPro"/>
</dbReference>
<evidence type="ECO:0000313" key="3">
    <source>
        <dbReference type="EMBL" id="ERL10630.1"/>
    </source>
</evidence>
<feature type="binding site" evidence="1">
    <location>
        <position position="249"/>
    </location>
    <ligand>
        <name>[2Fe-2S] cluster</name>
        <dbReference type="ChEBI" id="CHEBI:190135"/>
    </ligand>
</feature>
<comment type="cofactor">
    <cofactor evidence="1">
        <name>[2Fe-2S] cluster</name>
        <dbReference type="ChEBI" id="CHEBI:190135"/>
    </cofactor>
    <text evidence="1">Binds 1 [2Fe-2S] cluster per subunit.</text>
</comment>
<gene>
    <name evidence="3" type="primary">asrB</name>
    <name evidence="3" type="ORF">HMPREF1316_1120</name>
</gene>
<dbReference type="GO" id="GO:0016491">
    <property type="term" value="F:oxidoreductase activity"/>
    <property type="evidence" value="ECO:0007669"/>
    <property type="project" value="UniProtKB-KW"/>
</dbReference>
<comment type="caution">
    <text evidence="3">The sequence shown here is derived from an EMBL/GenBank/DDBJ whole genome shotgun (WGS) entry which is preliminary data.</text>
</comment>
<dbReference type="PATRIC" id="fig|1125712.3.peg.171"/>
<dbReference type="InterPro" id="IPR019480">
    <property type="entry name" value="Dihydroorotate_DH_Fe-S-bd"/>
</dbReference>
<reference evidence="3 4" key="1">
    <citation type="submission" date="2013-08" db="EMBL/GenBank/DDBJ databases">
        <authorList>
            <person name="Durkin A.S."/>
            <person name="Haft D.R."/>
            <person name="McCorrison J."/>
            <person name="Torralba M."/>
            <person name="Gillis M."/>
            <person name="Haft D.H."/>
            <person name="Methe B."/>
            <person name="Sutton G."/>
            <person name="Nelson K.E."/>
        </authorList>
    </citation>
    <scope>NUCLEOTIDE SEQUENCE [LARGE SCALE GENOMIC DNA]</scope>
    <source>
        <strain evidence="3 4">F0195</strain>
    </source>
</reference>
<keyword evidence="1" id="KW-0408">Iron</keyword>
<sequence>MPSSATAAVTLDAATNPYVPFPSTILEVIRHTKREYTFRMAFAGDVRPGQFFEVSLPKFGEAPISVSGIVPGVSVDLTIRRVGVVTNEVFEHYEGQILLLRGPYGNGFDTSLFERGEVVVVAGGTGVSPVRGVVDFLSRCVDAADKHVIVGFRSPDDLLFRDDLTRWDKALDLTLTVDAAPEGYGGNIGLVTKYIPDLSLRDPATVQAVVVGPPPMMRFTIRGLLGRGLAEGNVWVSQERRMCCGLGKCGHCRIGDTYVCLDGPVFNYTESKDLLD</sequence>
<keyword evidence="3" id="KW-0560">Oxidoreductase</keyword>
<dbReference type="GO" id="GO:0046872">
    <property type="term" value="F:metal ion binding"/>
    <property type="evidence" value="ECO:0007669"/>
    <property type="project" value="UniProtKB-KW"/>
</dbReference>
<dbReference type="AlphaFoldDB" id="U2TWE4"/>
<dbReference type="RefSeq" id="WP_021724954.1">
    <property type="nucleotide sequence ID" value="NZ_AWEZ01000006.1"/>
</dbReference>
<feature type="binding site" evidence="1">
    <location>
        <position position="260"/>
    </location>
    <ligand>
        <name>[2Fe-2S] cluster</name>
        <dbReference type="ChEBI" id="CHEBI:190135"/>
    </ligand>
</feature>
<dbReference type="eggNOG" id="COG0543">
    <property type="taxonomic scope" value="Bacteria"/>
</dbReference>
<dbReference type="CDD" id="cd06221">
    <property type="entry name" value="sulfite_reductase_like"/>
    <property type="match status" value="1"/>
</dbReference>
<dbReference type="InterPro" id="IPR039261">
    <property type="entry name" value="FNR_nucleotide-bd"/>
</dbReference>
<dbReference type="EMBL" id="AWEZ01000006">
    <property type="protein sequence ID" value="ERL10630.1"/>
    <property type="molecule type" value="Genomic_DNA"/>
</dbReference>
<keyword evidence="1" id="KW-0411">Iron-sulfur</keyword>
<dbReference type="SUPFAM" id="SSF63380">
    <property type="entry name" value="Riboflavin synthase domain-like"/>
    <property type="match status" value="1"/>
</dbReference>
<evidence type="ECO:0000313" key="4">
    <source>
        <dbReference type="Proteomes" id="UP000016638"/>
    </source>
</evidence>
<organism evidence="3 4">
    <name type="scientific">Olsenella profusa F0195</name>
    <dbReference type="NCBI Taxonomy" id="1125712"/>
    <lineage>
        <taxon>Bacteria</taxon>
        <taxon>Bacillati</taxon>
        <taxon>Actinomycetota</taxon>
        <taxon>Coriobacteriia</taxon>
        <taxon>Coriobacteriales</taxon>
        <taxon>Atopobiaceae</taxon>
        <taxon>Olsenella</taxon>
    </lineage>
</organism>